<dbReference type="EMBL" id="CP051217">
    <property type="protein sequence ID" value="QJB68703.1"/>
    <property type="molecule type" value="Genomic_DNA"/>
</dbReference>
<dbReference type="PANTHER" id="PTHR20854">
    <property type="entry name" value="INOSITOL MONOPHOSPHATASE"/>
    <property type="match status" value="1"/>
</dbReference>
<dbReference type="SUPFAM" id="SSF56655">
    <property type="entry name" value="Carbohydrate phosphatase"/>
    <property type="match status" value="1"/>
</dbReference>
<feature type="binding site" evidence="5">
    <location>
        <position position="201"/>
    </location>
    <ligand>
        <name>Mg(2+)</name>
        <dbReference type="ChEBI" id="CHEBI:18420"/>
        <label>1</label>
        <note>catalytic</note>
    </ligand>
</feature>
<dbReference type="Gene3D" id="3.40.190.80">
    <property type="match status" value="1"/>
</dbReference>
<dbReference type="PANTHER" id="PTHR20854:SF4">
    <property type="entry name" value="INOSITOL-1-MONOPHOSPHATASE-RELATED"/>
    <property type="match status" value="1"/>
</dbReference>
<gene>
    <name evidence="6" type="ORF">HF685_04915</name>
</gene>
<sequence length="267" mass="28650">MAEIDFDRVVAIAGEAGDLAMRDWRAGEKAENSWDKSPGQVVSDADLAVNKFLRQKLEALVPEAGWLSEETHIDKSGAGKNLTWVVDPIDGTKDFVKGKPGWCISIGLVENGAPVFGVLNAPAMGELWVAKAGDHTEVNGKALVASTRDKYDGSRIPLDQIPPDVDLVVVPKPNSIALRMAMVADDRADLVATIRWGHEWDIAAAHVIAAEAGARVTDAFGQSLNYNGTHGQAFGVLCCSPNIHDAAVKRLDKIAQEILARETNPNL</sequence>
<feature type="binding site" evidence="5">
    <location>
        <position position="89"/>
    </location>
    <ligand>
        <name>Mg(2+)</name>
        <dbReference type="ChEBI" id="CHEBI:18420"/>
        <label>1</label>
        <note>catalytic</note>
    </ligand>
</feature>
<dbReference type="GO" id="GO:0008934">
    <property type="term" value="F:inositol monophosphate 1-phosphatase activity"/>
    <property type="evidence" value="ECO:0007669"/>
    <property type="project" value="TreeGrafter"/>
</dbReference>
<evidence type="ECO:0000256" key="4">
    <source>
        <dbReference type="ARBA" id="ARBA00022842"/>
    </source>
</evidence>
<dbReference type="Pfam" id="PF00459">
    <property type="entry name" value="Inositol_P"/>
    <property type="match status" value="1"/>
</dbReference>
<evidence type="ECO:0000256" key="1">
    <source>
        <dbReference type="ARBA" id="ARBA00009759"/>
    </source>
</evidence>
<keyword evidence="2 5" id="KW-0479">Metal-binding</keyword>
<dbReference type="GO" id="GO:0006020">
    <property type="term" value="P:inositol metabolic process"/>
    <property type="evidence" value="ECO:0007669"/>
    <property type="project" value="TreeGrafter"/>
</dbReference>
<feature type="binding site" evidence="5">
    <location>
        <position position="87"/>
    </location>
    <ligand>
        <name>Mg(2+)</name>
        <dbReference type="ChEBI" id="CHEBI:18420"/>
        <label>1</label>
        <note>catalytic</note>
    </ligand>
</feature>
<organism evidence="6 7">
    <name type="scientific">Parasphingorhabdus halotolerans</name>
    <dbReference type="NCBI Taxonomy" id="2725558"/>
    <lineage>
        <taxon>Bacteria</taxon>
        <taxon>Pseudomonadati</taxon>
        <taxon>Pseudomonadota</taxon>
        <taxon>Alphaproteobacteria</taxon>
        <taxon>Sphingomonadales</taxon>
        <taxon>Sphingomonadaceae</taxon>
        <taxon>Parasphingorhabdus</taxon>
    </lineage>
</organism>
<dbReference type="PROSITE" id="PS00629">
    <property type="entry name" value="IMP_1"/>
    <property type="match status" value="1"/>
</dbReference>
<dbReference type="CDD" id="cd01638">
    <property type="entry name" value="CysQ"/>
    <property type="match status" value="1"/>
</dbReference>
<keyword evidence="7" id="KW-1185">Reference proteome</keyword>
<evidence type="ECO:0000256" key="3">
    <source>
        <dbReference type="ARBA" id="ARBA00022801"/>
    </source>
</evidence>
<name>A0A6H2DL42_9SPHN</name>
<dbReference type="PROSITE" id="PS00630">
    <property type="entry name" value="IMP_2"/>
    <property type="match status" value="1"/>
</dbReference>
<dbReference type="PRINTS" id="PR00377">
    <property type="entry name" value="IMPHPHTASES"/>
</dbReference>
<dbReference type="InterPro" id="IPR020550">
    <property type="entry name" value="Inositol_monophosphatase_CS"/>
</dbReference>
<protein>
    <submittedName>
        <fullName evidence="6">3'(2'),5'-bisphosphate nucleotidase CysQ</fullName>
    </submittedName>
</protein>
<reference evidence="6 7" key="1">
    <citation type="submission" date="2020-04" db="EMBL/GenBank/DDBJ databases">
        <title>Genome sequence for Sphingorhabdus sp. strain M1.</title>
        <authorList>
            <person name="Park S.-J."/>
        </authorList>
    </citation>
    <scope>NUCLEOTIDE SEQUENCE [LARGE SCALE GENOMIC DNA]</scope>
    <source>
        <strain evidence="6 7">JK6</strain>
    </source>
</reference>
<proteinExistence type="inferred from homology"/>
<dbReference type="KEGG" id="phao:HF685_04915"/>
<dbReference type="RefSeq" id="WP_168818545.1">
    <property type="nucleotide sequence ID" value="NZ_CP051217.1"/>
</dbReference>
<feature type="binding site" evidence="5">
    <location>
        <position position="90"/>
    </location>
    <ligand>
        <name>Mg(2+)</name>
        <dbReference type="ChEBI" id="CHEBI:18420"/>
        <label>2</label>
    </ligand>
</feature>
<accession>A0A6H2DL42</accession>
<keyword evidence="4 5" id="KW-0460">Magnesium</keyword>
<dbReference type="GO" id="GO:0046854">
    <property type="term" value="P:phosphatidylinositol phosphate biosynthetic process"/>
    <property type="evidence" value="ECO:0007669"/>
    <property type="project" value="InterPro"/>
</dbReference>
<comment type="cofactor">
    <cofactor evidence="5">
        <name>Mg(2+)</name>
        <dbReference type="ChEBI" id="CHEBI:18420"/>
    </cofactor>
</comment>
<feature type="binding site" evidence="5">
    <location>
        <position position="69"/>
    </location>
    <ligand>
        <name>Mg(2+)</name>
        <dbReference type="ChEBI" id="CHEBI:18420"/>
        <label>1</label>
        <note>catalytic</note>
    </ligand>
</feature>
<evidence type="ECO:0000256" key="5">
    <source>
        <dbReference type="PIRSR" id="PIRSR600760-2"/>
    </source>
</evidence>
<dbReference type="Proteomes" id="UP000501600">
    <property type="component" value="Chromosome"/>
</dbReference>
<keyword evidence="3" id="KW-0378">Hydrolase</keyword>
<dbReference type="GO" id="GO:0046872">
    <property type="term" value="F:metal ion binding"/>
    <property type="evidence" value="ECO:0007669"/>
    <property type="project" value="UniProtKB-KW"/>
</dbReference>
<dbReference type="InterPro" id="IPR020583">
    <property type="entry name" value="Inositol_monoP_metal-BS"/>
</dbReference>
<evidence type="ECO:0000313" key="6">
    <source>
        <dbReference type="EMBL" id="QJB68703.1"/>
    </source>
</evidence>
<evidence type="ECO:0000256" key="2">
    <source>
        <dbReference type="ARBA" id="ARBA00022723"/>
    </source>
</evidence>
<dbReference type="GO" id="GO:0007165">
    <property type="term" value="P:signal transduction"/>
    <property type="evidence" value="ECO:0007669"/>
    <property type="project" value="TreeGrafter"/>
</dbReference>
<dbReference type="InterPro" id="IPR000760">
    <property type="entry name" value="Inositol_monophosphatase-like"/>
</dbReference>
<comment type="similarity">
    <text evidence="1">Belongs to the inositol monophosphatase superfamily.</text>
</comment>
<dbReference type="Gene3D" id="3.30.540.10">
    <property type="entry name" value="Fructose-1,6-Bisphosphatase, subunit A, domain 1"/>
    <property type="match status" value="1"/>
</dbReference>
<evidence type="ECO:0000313" key="7">
    <source>
        <dbReference type="Proteomes" id="UP000501600"/>
    </source>
</evidence>
<dbReference type="AlphaFoldDB" id="A0A6H2DL42"/>